<organism evidence="2 3">
    <name type="scientific">Saprolegnia parasitica (strain CBS 223.65)</name>
    <dbReference type="NCBI Taxonomy" id="695850"/>
    <lineage>
        <taxon>Eukaryota</taxon>
        <taxon>Sar</taxon>
        <taxon>Stramenopiles</taxon>
        <taxon>Oomycota</taxon>
        <taxon>Saprolegniomycetes</taxon>
        <taxon>Saprolegniales</taxon>
        <taxon>Saprolegniaceae</taxon>
        <taxon>Saprolegnia</taxon>
    </lineage>
</organism>
<evidence type="ECO:0000313" key="3">
    <source>
        <dbReference type="Proteomes" id="UP000030745"/>
    </source>
</evidence>
<dbReference type="AlphaFoldDB" id="A0A067CJJ6"/>
<gene>
    <name evidence="2" type="ORF">SPRG_04822</name>
</gene>
<dbReference type="Proteomes" id="UP000030745">
    <property type="component" value="Unassembled WGS sequence"/>
</dbReference>
<dbReference type="RefSeq" id="XP_012198611.1">
    <property type="nucleotide sequence ID" value="XM_012343221.1"/>
</dbReference>
<protein>
    <submittedName>
        <fullName evidence="2">Uncharacterized protein</fullName>
    </submittedName>
</protein>
<evidence type="ECO:0000313" key="2">
    <source>
        <dbReference type="EMBL" id="KDO30919.1"/>
    </source>
</evidence>
<name>A0A067CJJ6_SAPPC</name>
<proteinExistence type="predicted"/>
<feature type="compositionally biased region" description="Low complexity" evidence="1">
    <location>
        <begin position="307"/>
        <end position="325"/>
    </location>
</feature>
<dbReference type="VEuPathDB" id="FungiDB:SPRG_04822"/>
<dbReference type="KEGG" id="spar:SPRG_04822"/>
<dbReference type="PANTHER" id="PTHR31827:SF1">
    <property type="entry name" value="EMB|CAB89363.1"/>
    <property type="match status" value="1"/>
</dbReference>
<dbReference type="PANTHER" id="PTHR31827">
    <property type="entry name" value="EMB|CAB89363.1"/>
    <property type="match status" value="1"/>
</dbReference>
<feature type="region of interest" description="Disordered" evidence="1">
    <location>
        <begin position="301"/>
        <end position="331"/>
    </location>
</feature>
<dbReference type="EMBL" id="KK583200">
    <property type="protein sequence ID" value="KDO30919.1"/>
    <property type="molecule type" value="Genomic_DNA"/>
</dbReference>
<sequence length="654" mass="70171">MRISFELRGQKAKRASCKRPPGAPMQLQAPITIPKRVVKRHWRQIVDAVAMASVARACSSSVQPPQCESLVRALANPTLAVTHHGLPLHALPDLKSSCVVFLFREGFLCRGVARAEAVDGYAQAYDDASSAFLLALDSGVIPAGLTTLMPCIFYDNCILVDIWDYRGDESISVPTTSAELPREAPSSRVVRTRRLVLRESLSHCMLHREQFVEAAAPNAPAGLCVEFEAALLPHVHPNDTLCWDPTPDVFQAAAALGLSSHVGQAAMLRRLGIGAAWQYASLGCPPAVSTPMAMATGTLSMSNIAKPPSSSRSPAAPEEAEGPFSTTRVAVPRPILPPSSASFLAAATQLRTGLVATWHGRLDIAATVVDAAVLVAAARRSLPLLPTTDEGPARSGAAASIEDRDQGRQWHHFAILAQRTKMSMTIVVPPPSLADDARGSPFAIASLLNPVHIKSEPLAMRALTFAKDLTGAYGLLDLRRDTQCFLSTCSREATIGGLCRDHTCAVNGCRNISVLDGMCRFHSVGEECASLMTPRMKLETKRHATSPVGKPLPSVVMMQPMASKVYVRSRYCKVADCHKLRHKNGLCVAHGGGWYCKVDGCTKHSKAKGLCSAHGGIHYCRVEGCTKYRKKKGLCIAHGRDVFGRSDSIGSSSD</sequence>
<reference evidence="2 3" key="1">
    <citation type="journal article" date="2013" name="PLoS Genet.">
        <title>Distinctive expansion of potential virulence genes in the genome of the oomycete fish pathogen Saprolegnia parasitica.</title>
        <authorList>
            <person name="Jiang R.H."/>
            <person name="de Bruijn I."/>
            <person name="Haas B.J."/>
            <person name="Belmonte R."/>
            <person name="Lobach L."/>
            <person name="Christie J."/>
            <person name="van den Ackerveken G."/>
            <person name="Bottin A."/>
            <person name="Bulone V."/>
            <person name="Diaz-Moreno S.M."/>
            <person name="Dumas B."/>
            <person name="Fan L."/>
            <person name="Gaulin E."/>
            <person name="Govers F."/>
            <person name="Grenville-Briggs L.J."/>
            <person name="Horner N.R."/>
            <person name="Levin J.Z."/>
            <person name="Mammella M."/>
            <person name="Meijer H.J."/>
            <person name="Morris P."/>
            <person name="Nusbaum C."/>
            <person name="Oome S."/>
            <person name="Phillips A.J."/>
            <person name="van Rooyen D."/>
            <person name="Rzeszutek E."/>
            <person name="Saraiva M."/>
            <person name="Secombes C.J."/>
            <person name="Seidl M.F."/>
            <person name="Snel B."/>
            <person name="Stassen J.H."/>
            <person name="Sykes S."/>
            <person name="Tripathy S."/>
            <person name="van den Berg H."/>
            <person name="Vega-Arreguin J.C."/>
            <person name="Wawra S."/>
            <person name="Young S.K."/>
            <person name="Zeng Q."/>
            <person name="Dieguez-Uribeondo J."/>
            <person name="Russ C."/>
            <person name="Tyler B.M."/>
            <person name="van West P."/>
        </authorList>
    </citation>
    <scope>NUCLEOTIDE SEQUENCE [LARGE SCALE GENOMIC DNA]</scope>
    <source>
        <strain evidence="2 3">CBS 223.65</strain>
    </source>
</reference>
<evidence type="ECO:0000256" key="1">
    <source>
        <dbReference type="SAM" id="MobiDB-lite"/>
    </source>
</evidence>
<dbReference type="GeneID" id="24127246"/>
<dbReference type="OrthoDB" id="58546at2759"/>
<keyword evidence="3" id="KW-1185">Reference proteome</keyword>
<accession>A0A067CJJ6</accession>